<gene>
    <name evidence="9" type="ORF">PCAMFM013_S019g000169</name>
</gene>
<dbReference type="AlphaFoldDB" id="A0A0G4PK01"/>
<dbReference type="PANTHER" id="PTHR31064">
    <property type="entry name" value="POTASSIUM TRANSPORT PROTEIN DDB_G0292412-RELATED"/>
    <property type="match status" value="1"/>
</dbReference>
<dbReference type="GO" id="GO:0140107">
    <property type="term" value="F:high-affinity potassium ion transmembrane transporter activity"/>
    <property type="evidence" value="ECO:0007669"/>
    <property type="project" value="TreeGrafter"/>
</dbReference>
<evidence type="ECO:0000256" key="5">
    <source>
        <dbReference type="ARBA" id="ARBA00023065"/>
    </source>
</evidence>
<feature type="transmembrane region" description="Helical" evidence="7">
    <location>
        <begin position="282"/>
        <end position="305"/>
    </location>
</feature>
<feature type="compositionally biased region" description="Basic and acidic residues" evidence="8">
    <location>
        <begin position="120"/>
        <end position="131"/>
    </location>
</feature>
<proteinExistence type="inferred from homology"/>
<dbReference type="Proteomes" id="UP000053732">
    <property type="component" value="Unassembled WGS sequence"/>
</dbReference>
<keyword evidence="2 7" id="KW-0813">Transport</keyword>
<dbReference type="Pfam" id="PF02386">
    <property type="entry name" value="TrkH"/>
    <property type="match status" value="2"/>
</dbReference>
<evidence type="ECO:0000256" key="4">
    <source>
        <dbReference type="ARBA" id="ARBA00022989"/>
    </source>
</evidence>
<protein>
    <recommendedName>
        <fullName evidence="7">Potassium transport protein</fullName>
    </recommendedName>
</protein>
<evidence type="ECO:0000313" key="10">
    <source>
        <dbReference type="Proteomes" id="UP000053732"/>
    </source>
</evidence>
<dbReference type="GO" id="GO:1990573">
    <property type="term" value="P:potassium ion import across plasma membrane"/>
    <property type="evidence" value="ECO:0007669"/>
    <property type="project" value="TreeGrafter"/>
</dbReference>
<dbReference type="GO" id="GO:0030007">
    <property type="term" value="P:intracellular potassium ion homeostasis"/>
    <property type="evidence" value="ECO:0007669"/>
    <property type="project" value="UniProtKB-UniRule"/>
</dbReference>
<comment type="similarity">
    <text evidence="7">Belongs to the TrkH potassium transport family.</text>
</comment>
<dbReference type="PANTHER" id="PTHR31064:SF37">
    <property type="entry name" value="TRANSPORTER, PUTATIVE (EUROFUNG)-RELATED"/>
    <property type="match status" value="1"/>
</dbReference>
<dbReference type="STRING" id="1429867.A0A0G4PK01"/>
<dbReference type="InterPro" id="IPR051143">
    <property type="entry name" value="TrkH_K-transport"/>
</dbReference>
<feature type="transmembrane region" description="Helical" evidence="7">
    <location>
        <begin position="356"/>
        <end position="380"/>
    </location>
</feature>
<keyword evidence="5 7" id="KW-0406">Ion transport</keyword>
<evidence type="ECO:0000256" key="1">
    <source>
        <dbReference type="ARBA" id="ARBA00004141"/>
    </source>
</evidence>
<keyword evidence="7" id="KW-0633">Potassium transport</keyword>
<sequence>MHALPIFRKWWRHIGNAIMAVLPPLNFLTLHYFYFTATCMIASIIFYLTSTPWQSVAYVDSIFMCVSAMTGAGLNTVDLSTLNTFQQAILFTLLILGHAILISLTVLVVRKRAFEAKFKGVSDERERERSTRNPSQVELQVQEPVQGSTGTDLSGENPEGHGCKPRPKSSVMVQVKPGESSSPEEQLWVDDDQKTIGGTPRHHHHRVFPMAGIGARPDLNNHPRDAVPNVPLVVKDSVSGFKGMLRGTQKYMASKGLVSRNSQFHDLTPAERDELGGVEYKAVSFLSVVVFLYFILFIIFGMIGVGGWLEANDPAVTRTNGLSPFWTGAFFAVSAFVNSGMSLLDANMTALQLNAYPLLTMGLLILAGNTLFPCFLRFIIWTMRIMLPDRPKWQSWRITLDFILEHPRRVYTNLFPARHTWYLLGTIIILNGIDWAAFELLSIGNKDIESLPTEYRVLDGLFQALAVRAGGFYVVTIADLRQGLLVLYVLMMVRNISLISYTLNPEPETNKLTQYVSAYPVTLTMRNTNVYEERSLGIYAHDESPDSPANTSRSNVVMDLIRHHLGRPGLSETSRGYFVHQQLRSQLSHDLWWIALAVFFIAIRESDHYESQPVAFSTFNIIFEVVSAYGCVGVSLGFPGKNYSFCGAWHTISKLILAAVALRGRHRGLPVAIDKAIMLPSESLAWAEEEDAAMRRDRSRAWAQEHGPVGSV</sequence>
<keyword evidence="4 7" id="KW-1133">Transmembrane helix</keyword>
<evidence type="ECO:0000256" key="6">
    <source>
        <dbReference type="ARBA" id="ARBA00023136"/>
    </source>
</evidence>
<feature type="transmembrane region" description="Helical" evidence="7">
    <location>
        <begin position="89"/>
        <end position="109"/>
    </location>
</feature>
<dbReference type="PIRSF" id="PIRSF002450">
    <property type="entry name" value="K+_transpter_TRK"/>
    <property type="match status" value="1"/>
</dbReference>
<comment type="caution">
    <text evidence="7">Lacks conserved residue(s) required for the propagation of feature annotation.</text>
</comment>
<dbReference type="InterPro" id="IPR003445">
    <property type="entry name" value="Cat_transpt"/>
</dbReference>
<organism evidence="9 10">
    <name type="scientific">Penicillium camemberti (strain FM 013)</name>
    <dbReference type="NCBI Taxonomy" id="1429867"/>
    <lineage>
        <taxon>Eukaryota</taxon>
        <taxon>Fungi</taxon>
        <taxon>Dikarya</taxon>
        <taxon>Ascomycota</taxon>
        <taxon>Pezizomycotina</taxon>
        <taxon>Eurotiomycetes</taxon>
        <taxon>Eurotiomycetidae</taxon>
        <taxon>Eurotiales</taxon>
        <taxon>Aspergillaceae</taxon>
        <taxon>Penicillium</taxon>
    </lineage>
</organism>
<comment type="subcellular location">
    <subcellularLocation>
        <location evidence="1">Membrane</location>
        <topology evidence="1">Multi-pass membrane protein</topology>
    </subcellularLocation>
</comment>
<keyword evidence="7" id="KW-0630">Potassium</keyword>
<feature type="region of interest" description="Disordered" evidence="8">
    <location>
        <begin position="120"/>
        <end position="185"/>
    </location>
</feature>
<keyword evidence="10" id="KW-1185">Reference proteome</keyword>
<reference evidence="9 10" key="1">
    <citation type="journal article" date="2014" name="Nat. Commun.">
        <title>Multiple recent horizontal transfers of a large genomic region in cheese making fungi.</title>
        <authorList>
            <person name="Cheeseman K."/>
            <person name="Ropars J."/>
            <person name="Renault P."/>
            <person name="Dupont J."/>
            <person name="Gouzy J."/>
            <person name="Branca A."/>
            <person name="Abraham A.L."/>
            <person name="Ceppi M."/>
            <person name="Conseiller E."/>
            <person name="Debuchy R."/>
            <person name="Malagnac F."/>
            <person name="Goarin A."/>
            <person name="Silar P."/>
            <person name="Lacoste S."/>
            <person name="Sallet E."/>
            <person name="Bensimon A."/>
            <person name="Giraud T."/>
            <person name="Brygoo Y."/>
        </authorList>
    </citation>
    <scope>NUCLEOTIDE SEQUENCE [LARGE SCALE GENOMIC DNA]</scope>
    <source>
        <strain evidence="10">FM 013</strain>
    </source>
</reference>
<feature type="transmembrane region" description="Helical" evidence="7">
    <location>
        <begin position="32"/>
        <end position="49"/>
    </location>
</feature>
<accession>A0A0G4PK01</accession>
<feature type="compositionally biased region" description="Polar residues" evidence="8">
    <location>
        <begin position="132"/>
        <end position="154"/>
    </location>
</feature>
<keyword evidence="3 7" id="KW-0812">Transmembrane</keyword>
<evidence type="ECO:0000256" key="7">
    <source>
        <dbReference type="PIRNR" id="PIRNR002450"/>
    </source>
</evidence>
<evidence type="ECO:0000256" key="2">
    <source>
        <dbReference type="ARBA" id="ARBA00022448"/>
    </source>
</evidence>
<evidence type="ECO:0000313" key="9">
    <source>
        <dbReference type="EMBL" id="CRL26752.1"/>
    </source>
</evidence>
<dbReference type="InterPro" id="IPR015958">
    <property type="entry name" value="Trk1_fungi"/>
</dbReference>
<feature type="transmembrane region" description="Helical" evidence="7">
    <location>
        <begin position="56"/>
        <end position="77"/>
    </location>
</feature>
<evidence type="ECO:0000256" key="8">
    <source>
        <dbReference type="SAM" id="MobiDB-lite"/>
    </source>
</evidence>
<feature type="transmembrane region" description="Helical" evidence="7">
    <location>
        <begin position="325"/>
        <end position="344"/>
    </location>
</feature>
<keyword evidence="6 7" id="KW-0472">Membrane</keyword>
<dbReference type="EMBL" id="HG793152">
    <property type="protein sequence ID" value="CRL26752.1"/>
    <property type="molecule type" value="Genomic_DNA"/>
</dbReference>
<dbReference type="GO" id="GO:0005886">
    <property type="term" value="C:plasma membrane"/>
    <property type="evidence" value="ECO:0007669"/>
    <property type="project" value="InterPro"/>
</dbReference>
<evidence type="ECO:0000256" key="3">
    <source>
        <dbReference type="ARBA" id="ARBA00022692"/>
    </source>
</evidence>
<name>A0A0G4PK01_PENC3</name>